<gene>
    <name evidence="1" type="ORF">S01H1_19494</name>
</gene>
<dbReference type="EMBL" id="BARS01010534">
    <property type="protein sequence ID" value="GAF94655.1"/>
    <property type="molecule type" value="Genomic_DNA"/>
</dbReference>
<proteinExistence type="predicted"/>
<reference evidence="1" key="1">
    <citation type="journal article" date="2014" name="Front. Microbiol.">
        <title>High frequency of phylogenetically diverse reductive dehalogenase-homologous genes in deep subseafloor sedimentary metagenomes.</title>
        <authorList>
            <person name="Kawai M."/>
            <person name="Futagami T."/>
            <person name="Toyoda A."/>
            <person name="Takaki Y."/>
            <person name="Nishi S."/>
            <person name="Hori S."/>
            <person name="Arai W."/>
            <person name="Tsubouchi T."/>
            <person name="Morono Y."/>
            <person name="Uchiyama I."/>
            <person name="Ito T."/>
            <person name="Fujiyama A."/>
            <person name="Inagaki F."/>
            <person name="Takami H."/>
        </authorList>
    </citation>
    <scope>NUCLEOTIDE SEQUENCE</scope>
    <source>
        <strain evidence="1">Expedition CK06-06</strain>
    </source>
</reference>
<comment type="caution">
    <text evidence="1">The sequence shown here is derived from an EMBL/GenBank/DDBJ whole genome shotgun (WGS) entry which is preliminary data.</text>
</comment>
<protein>
    <submittedName>
        <fullName evidence="1">Uncharacterized protein</fullName>
    </submittedName>
</protein>
<name>X0V1X8_9ZZZZ</name>
<evidence type="ECO:0000313" key="1">
    <source>
        <dbReference type="EMBL" id="GAF94655.1"/>
    </source>
</evidence>
<organism evidence="1">
    <name type="scientific">marine sediment metagenome</name>
    <dbReference type="NCBI Taxonomy" id="412755"/>
    <lineage>
        <taxon>unclassified sequences</taxon>
        <taxon>metagenomes</taxon>
        <taxon>ecological metagenomes</taxon>
    </lineage>
</organism>
<sequence>QKHAELSYDVKIIDHQTGYAILDEKTFSYNVHMPQDNNLLKTATFGVIKGADYINNNHSRYCYYFHDQTIVQDKRKNIHHINIANILSVELRCKNIFSEGIKLTEETNLENIYIYYRHSINSDTYIPGLLTFMTGLYPLSHSVDSIVNTKDIDYFKVQIRKNVDKHNIHLLGADKMTAKNSTPVGVGSKKINIGGGGWDNWGVNKSDKITVKQGENILLWCFEVYRKISYIRGDIVVIEE</sequence>
<feature type="non-terminal residue" evidence="1">
    <location>
        <position position="1"/>
    </location>
</feature>
<dbReference type="AlphaFoldDB" id="X0V1X8"/>
<accession>X0V1X8</accession>